<proteinExistence type="inferred from homology"/>
<dbReference type="AlphaFoldDB" id="A0A813ZIN6"/>
<feature type="domain" description="Coenzyme Q-binding protein COQ10 START" evidence="4">
    <location>
        <begin position="50"/>
        <end position="178"/>
    </location>
</feature>
<keyword evidence="7" id="KW-1185">Reference proteome</keyword>
<dbReference type="InterPro" id="IPR023393">
    <property type="entry name" value="START-like_dom_sf"/>
</dbReference>
<dbReference type="PANTHER" id="PTHR12901">
    <property type="entry name" value="SPERM PROTEIN HOMOLOG"/>
    <property type="match status" value="1"/>
</dbReference>
<dbReference type="GO" id="GO:0045333">
    <property type="term" value="P:cellular respiration"/>
    <property type="evidence" value="ECO:0007669"/>
    <property type="project" value="InterPro"/>
</dbReference>
<comment type="function">
    <text evidence="3">Required for the function of coenzyme Q in the respiratory chain. May serve as a chaperone or may be involved in the transport of Q6 from its site of synthesis to the catalytic sites of the respiratory complexes.</text>
</comment>
<dbReference type="OrthoDB" id="292693at2759"/>
<organism evidence="5 7">
    <name type="scientific">Adineta steineri</name>
    <dbReference type="NCBI Taxonomy" id="433720"/>
    <lineage>
        <taxon>Eukaryota</taxon>
        <taxon>Metazoa</taxon>
        <taxon>Spiralia</taxon>
        <taxon>Gnathifera</taxon>
        <taxon>Rotifera</taxon>
        <taxon>Eurotatoria</taxon>
        <taxon>Bdelloidea</taxon>
        <taxon>Adinetida</taxon>
        <taxon>Adinetidae</taxon>
        <taxon>Adineta</taxon>
    </lineage>
</organism>
<evidence type="ECO:0000313" key="6">
    <source>
        <dbReference type="EMBL" id="CAF0917966.1"/>
    </source>
</evidence>
<dbReference type="GO" id="GO:0048039">
    <property type="term" value="F:ubiquinone binding"/>
    <property type="evidence" value="ECO:0007669"/>
    <property type="project" value="InterPro"/>
</dbReference>
<comment type="caution">
    <text evidence="5">The sequence shown here is derived from an EMBL/GenBank/DDBJ whole genome shotgun (WGS) entry which is preliminary data.</text>
</comment>
<protein>
    <recommendedName>
        <fullName evidence="4">Coenzyme Q-binding protein COQ10 START domain-containing protein</fullName>
    </recommendedName>
</protein>
<reference evidence="5" key="1">
    <citation type="submission" date="2021-02" db="EMBL/GenBank/DDBJ databases">
        <authorList>
            <person name="Nowell W R."/>
        </authorList>
    </citation>
    <scope>NUCLEOTIDE SEQUENCE</scope>
</reference>
<dbReference type="InterPro" id="IPR044996">
    <property type="entry name" value="COQ10-like"/>
</dbReference>
<accession>A0A813ZIN6</accession>
<dbReference type="EMBL" id="CAJNOM010000042">
    <property type="protein sequence ID" value="CAF0898859.1"/>
    <property type="molecule type" value="Genomic_DNA"/>
</dbReference>
<dbReference type="CDD" id="cd07813">
    <property type="entry name" value="COQ10p_like"/>
    <property type="match status" value="1"/>
</dbReference>
<sequence>MGWHIIFRQRPMSIASIKHRTLFGITPPKPAFPFGLQNKTQQYKEQRLLGYTATEMFDVVVDVQRYREFVPWCIRSDIIKPVYPHNFKAHMEIGFQVIKEQYTALVTHQKPTLVKSVCTDGRLFNHLITEWRFLPGIDKEPRSCVLDFYVSFEFRSILHAKVAHMFFDEVVRQMVSAFLKRAEKLYGPPSMPSKRLQ</sequence>
<dbReference type="EMBL" id="CAJNOI010000041">
    <property type="protein sequence ID" value="CAF0917966.1"/>
    <property type="molecule type" value="Genomic_DNA"/>
</dbReference>
<dbReference type="Proteomes" id="UP000663832">
    <property type="component" value="Unassembled WGS sequence"/>
</dbReference>
<dbReference type="Proteomes" id="UP000663877">
    <property type="component" value="Unassembled WGS sequence"/>
</dbReference>
<comment type="similarity">
    <text evidence="1">Belongs to the COQ10 family.</text>
</comment>
<dbReference type="SUPFAM" id="SSF55961">
    <property type="entry name" value="Bet v1-like"/>
    <property type="match status" value="1"/>
</dbReference>
<dbReference type="Pfam" id="PF03364">
    <property type="entry name" value="Polyketide_cyc"/>
    <property type="match status" value="1"/>
</dbReference>
<evidence type="ECO:0000259" key="4">
    <source>
        <dbReference type="Pfam" id="PF03364"/>
    </source>
</evidence>
<evidence type="ECO:0000256" key="3">
    <source>
        <dbReference type="ARBA" id="ARBA00024947"/>
    </source>
</evidence>
<dbReference type="InterPro" id="IPR005031">
    <property type="entry name" value="COQ10_START"/>
</dbReference>
<comment type="subunit">
    <text evidence="2">Interacts with coenzyme Q.</text>
</comment>
<dbReference type="PANTHER" id="PTHR12901:SF10">
    <property type="entry name" value="COENZYME Q-BINDING PROTEIN COQ10, MITOCHONDRIAL"/>
    <property type="match status" value="1"/>
</dbReference>
<dbReference type="GO" id="GO:0005739">
    <property type="term" value="C:mitochondrion"/>
    <property type="evidence" value="ECO:0007669"/>
    <property type="project" value="TreeGrafter"/>
</dbReference>
<evidence type="ECO:0000313" key="7">
    <source>
        <dbReference type="Proteomes" id="UP000663832"/>
    </source>
</evidence>
<evidence type="ECO:0000256" key="1">
    <source>
        <dbReference type="ARBA" id="ARBA00006885"/>
    </source>
</evidence>
<dbReference type="Gene3D" id="3.30.530.20">
    <property type="match status" value="1"/>
</dbReference>
<name>A0A813ZIN6_9BILA</name>
<evidence type="ECO:0000256" key="2">
    <source>
        <dbReference type="ARBA" id="ARBA00011814"/>
    </source>
</evidence>
<gene>
    <name evidence="6" type="ORF">BJG266_LOCUS11370</name>
    <name evidence="5" type="ORF">QVE165_LOCUS9363</name>
</gene>
<evidence type="ECO:0000313" key="5">
    <source>
        <dbReference type="EMBL" id="CAF0898859.1"/>
    </source>
</evidence>